<dbReference type="PROSITE" id="PS51387">
    <property type="entry name" value="FAD_PCMH"/>
    <property type="match status" value="1"/>
</dbReference>
<comment type="pathway">
    <text evidence="4 20">Cell wall biogenesis; peptidoglycan biosynthesis.</text>
</comment>
<name>E8Q5U2_BLOVB</name>
<evidence type="ECO:0000256" key="19">
    <source>
        <dbReference type="ARBA" id="ARBA00048914"/>
    </source>
</evidence>
<evidence type="ECO:0000256" key="13">
    <source>
        <dbReference type="ARBA" id="ARBA00022960"/>
    </source>
</evidence>
<evidence type="ECO:0000256" key="16">
    <source>
        <dbReference type="ARBA" id="ARBA00023306"/>
    </source>
</evidence>
<organism evidence="22 23">
    <name type="scientific">Blochmanniella vafra (strain BVAF)</name>
    <dbReference type="NCBI Taxonomy" id="859654"/>
    <lineage>
        <taxon>Bacteria</taxon>
        <taxon>Pseudomonadati</taxon>
        <taxon>Pseudomonadota</taxon>
        <taxon>Gammaproteobacteria</taxon>
        <taxon>Enterobacterales</taxon>
        <taxon>Enterobacteriaceae</taxon>
        <taxon>ant endosymbionts</taxon>
        <taxon>Candidatus Blochmanniella</taxon>
    </lineage>
</organism>
<comment type="similarity">
    <text evidence="5 20">Belongs to the MurB family.</text>
</comment>
<dbReference type="InterPro" id="IPR036635">
    <property type="entry name" value="MurB_C_sf"/>
</dbReference>
<feature type="active site" evidence="20">
    <location>
        <position position="328"/>
    </location>
</feature>
<dbReference type="GO" id="GO:0009252">
    <property type="term" value="P:peptidoglycan biosynthetic process"/>
    <property type="evidence" value="ECO:0007669"/>
    <property type="project" value="UniProtKB-UniRule"/>
</dbReference>
<evidence type="ECO:0000256" key="8">
    <source>
        <dbReference type="ARBA" id="ARBA00022490"/>
    </source>
</evidence>
<accession>E8Q5U2</accession>
<comment type="subcellular location">
    <subcellularLocation>
        <location evidence="3 20">Cytoplasm</location>
    </subcellularLocation>
</comment>
<dbReference type="EMBL" id="CP002189">
    <property type="protein sequence ID" value="ADV33589.1"/>
    <property type="molecule type" value="Genomic_DNA"/>
</dbReference>
<dbReference type="NCBIfam" id="NF000755">
    <property type="entry name" value="PRK00046.1"/>
    <property type="match status" value="1"/>
</dbReference>
<dbReference type="Gene3D" id="3.90.78.10">
    <property type="entry name" value="UDP-N-acetylenolpyruvoylglucosamine reductase, C-terminal domain"/>
    <property type="match status" value="1"/>
</dbReference>
<dbReference type="AlphaFoldDB" id="E8Q5U2"/>
<evidence type="ECO:0000256" key="10">
    <source>
        <dbReference type="ARBA" id="ARBA00022630"/>
    </source>
</evidence>
<keyword evidence="11 20" id="KW-0274">FAD</keyword>
<dbReference type="InterPro" id="IPR011601">
    <property type="entry name" value="MurB_C"/>
</dbReference>
<dbReference type="HAMAP" id="MF_00037">
    <property type="entry name" value="MurB"/>
    <property type="match status" value="1"/>
</dbReference>
<keyword evidence="17 20" id="KW-0961">Cell wall biogenesis/degradation</keyword>
<evidence type="ECO:0000313" key="23">
    <source>
        <dbReference type="Proteomes" id="UP000007464"/>
    </source>
</evidence>
<dbReference type="KEGG" id="bva:BVAF_184"/>
<dbReference type="GO" id="GO:0051301">
    <property type="term" value="P:cell division"/>
    <property type="evidence" value="ECO:0007669"/>
    <property type="project" value="UniProtKB-KW"/>
</dbReference>
<dbReference type="GO" id="GO:0008360">
    <property type="term" value="P:regulation of cell shape"/>
    <property type="evidence" value="ECO:0007669"/>
    <property type="project" value="UniProtKB-KW"/>
</dbReference>
<evidence type="ECO:0000256" key="2">
    <source>
        <dbReference type="ARBA" id="ARBA00003921"/>
    </source>
</evidence>
<dbReference type="GO" id="GO:0071555">
    <property type="term" value="P:cell wall organization"/>
    <property type="evidence" value="ECO:0007669"/>
    <property type="project" value="UniProtKB-KW"/>
</dbReference>
<dbReference type="UniPathway" id="UPA00219"/>
<evidence type="ECO:0000256" key="18">
    <source>
        <dbReference type="ARBA" id="ARBA00031026"/>
    </source>
</evidence>
<dbReference type="GO" id="GO:0008762">
    <property type="term" value="F:UDP-N-acetylmuramate dehydrogenase activity"/>
    <property type="evidence" value="ECO:0007669"/>
    <property type="project" value="UniProtKB-UniRule"/>
</dbReference>
<dbReference type="OrthoDB" id="9804753at2"/>
<evidence type="ECO:0000256" key="11">
    <source>
        <dbReference type="ARBA" id="ARBA00022827"/>
    </source>
</evidence>
<comment type="cofactor">
    <cofactor evidence="1 20">
        <name>FAD</name>
        <dbReference type="ChEBI" id="CHEBI:57692"/>
    </cofactor>
</comment>
<dbReference type="NCBIfam" id="TIGR00179">
    <property type="entry name" value="murB"/>
    <property type="match status" value="1"/>
</dbReference>
<evidence type="ECO:0000313" key="22">
    <source>
        <dbReference type="EMBL" id="ADV33589.1"/>
    </source>
</evidence>
<evidence type="ECO:0000256" key="20">
    <source>
        <dbReference type="HAMAP-Rule" id="MF_00037"/>
    </source>
</evidence>
<evidence type="ECO:0000256" key="7">
    <source>
        <dbReference type="ARBA" id="ARBA00015188"/>
    </source>
</evidence>
<reference evidence="22 23" key="1">
    <citation type="journal article" date="2010" name="BMC Genomics">
        <title>Unprecedented loss of ammonia assimilation capability in a urease-encoding bacterial mutualist.</title>
        <authorList>
            <person name="Williams L.E."/>
            <person name="Wernegreen J.J."/>
        </authorList>
    </citation>
    <scope>NUCLEOTIDE SEQUENCE [LARGE SCALE GENOMIC DNA]</scope>
    <source>
        <strain evidence="22 23">BVAF</strain>
    </source>
</reference>
<keyword evidence="16 20" id="KW-0131">Cell cycle</keyword>
<evidence type="ECO:0000256" key="14">
    <source>
        <dbReference type="ARBA" id="ARBA00022984"/>
    </source>
</evidence>
<feature type="active site" description="Proton donor" evidence="20">
    <location>
        <position position="231"/>
    </location>
</feature>
<dbReference type="GO" id="GO:0005829">
    <property type="term" value="C:cytosol"/>
    <property type="evidence" value="ECO:0007669"/>
    <property type="project" value="TreeGrafter"/>
</dbReference>
<dbReference type="PANTHER" id="PTHR21071:SF4">
    <property type="entry name" value="UDP-N-ACETYLENOLPYRUVOYLGLUCOSAMINE REDUCTASE"/>
    <property type="match status" value="1"/>
</dbReference>
<keyword evidence="23" id="KW-1185">Reference proteome</keyword>
<dbReference type="InterPro" id="IPR036318">
    <property type="entry name" value="FAD-bd_PCMH-like_sf"/>
</dbReference>
<dbReference type="SUPFAM" id="SSF56176">
    <property type="entry name" value="FAD-binding/transporter-associated domain-like"/>
    <property type="match status" value="1"/>
</dbReference>
<keyword evidence="9 20" id="KW-0132">Cell division</keyword>
<dbReference type="GO" id="GO:0071949">
    <property type="term" value="F:FAD binding"/>
    <property type="evidence" value="ECO:0007669"/>
    <property type="project" value="InterPro"/>
</dbReference>
<comment type="catalytic activity">
    <reaction evidence="19 20">
        <text>UDP-N-acetyl-alpha-D-muramate + NADP(+) = UDP-N-acetyl-3-O-(1-carboxyvinyl)-alpha-D-glucosamine + NADPH + H(+)</text>
        <dbReference type="Rhea" id="RHEA:12248"/>
        <dbReference type="ChEBI" id="CHEBI:15378"/>
        <dbReference type="ChEBI" id="CHEBI:57783"/>
        <dbReference type="ChEBI" id="CHEBI:58349"/>
        <dbReference type="ChEBI" id="CHEBI:68483"/>
        <dbReference type="ChEBI" id="CHEBI:70757"/>
        <dbReference type="EC" id="1.3.1.98"/>
    </reaction>
</comment>
<keyword evidence="15 20" id="KW-0560">Oxidoreductase</keyword>
<dbReference type="Proteomes" id="UP000007464">
    <property type="component" value="Chromosome"/>
</dbReference>
<dbReference type="EC" id="1.3.1.98" evidence="6 20"/>
<dbReference type="InterPro" id="IPR016166">
    <property type="entry name" value="FAD-bd_PCMH"/>
</dbReference>
<dbReference type="Pfam" id="PF02873">
    <property type="entry name" value="MurB_C"/>
    <property type="match status" value="1"/>
</dbReference>
<evidence type="ECO:0000256" key="4">
    <source>
        <dbReference type="ARBA" id="ARBA00004752"/>
    </source>
</evidence>
<keyword evidence="13 20" id="KW-0133">Cell shape</keyword>
<comment type="function">
    <text evidence="2 20">Cell wall formation.</text>
</comment>
<keyword evidence="14 20" id="KW-0573">Peptidoglycan synthesis</keyword>
<dbReference type="SUPFAM" id="SSF56194">
    <property type="entry name" value="Uridine diphospho-N-Acetylenolpyruvylglucosamine reductase, MurB, C-terminal domain"/>
    <property type="match status" value="1"/>
</dbReference>
<evidence type="ECO:0000259" key="21">
    <source>
        <dbReference type="PROSITE" id="PS51387"/>
    </source>
</evidence>
<evidence type="ECO:0000256" key="17">
    <source>
        <dbReference type="ARBA" id="ARBA00023316"/>
    </source>
</evidence>
<keyword evidence="12 20" id="KW-0521">NADP</keyword>
<dbReference type="InterPro" id="IPR016167">
    <property type="entry name" value="FAD-bd_PCMH_sub1"/>
</dbReference>
<dbReference type="InterPro" id="IPR003170">
    <property type="entry name" value="MurB"/>
</dbReference>
<keyword evidence="10 20" id="KW-0285">Flavoprotein</keyword>
<dbReference type="PANTHER" id="PTHR21071">
    <property type="entry name" value="UDP-N-ACETYLENOLPYRUVOYLGLUCOSAMINE REDUCTASE"/>
    <property type="match status" value="1"/>
</dbReference>
<keyword evidence="8 20" id="KW-0963">Cytoplasm</keyword>
<evidence type="ECO:0000256" key="1">
    <source>
        <dbReference type="ARBA" id="ARBA00001974"/>
    </source>
</evidence>
<dbReference type="InterPro" id="IPR006094">
    <property type="entry name" value="Oxid_FAD_bind_N"/>
</dbReference>
<dbReference type="InterPro" id="IPR016169">
    <property type="entry name" value="FAD-bd_PCMH_sub2"/>
</dbReference>
<dbReference type="RefSeq" id="WP_013516514.1">
    <property type="nucleotide sequence ID" value="NC_014909.2"/>
</dbReference>
<evidence type="ECO:0000256" key="15">
    <source>
        <dbReference type="ARBA" id="ARBA00023002"/>
    </source>
</evidence>
<gene>
    <name evidence="20 22" type="primary">murB</name>
    <name evidence="22" type="ordered locus">BVAF_184</name>
</gene>
<dbReference type="Gene3D" id="3.30.43.10">
    <property type="entry name" value="Uridine Diphospho-n-acetylenolpyruvylglucosamine Reductase, domain 2"/>
    <property type="match status" value="1"/>
</dbReference>
<evidence type="ECO:0000256" key="5">
    <source>
        <dbReference type="ARBA" id="ARBA00010485"/>
    </source>
</evidence>
<protein>
    <recommendedName>
        <fullName evidence="7 20">UDP-N-acetylenolpyruvoylglucosamine reductase</fullName>
        <ecNumber evidence="6 20">1.3.1.98</ecNumber>
    </recommendedName>
    <alternativeName>
        <fullName evidence="18 20">UDP-N-acetylmuramate dehydrogenase</fullName>
    </alternativeName>
</protein>
<feature type="domain" description="FAD-binding PCMH-type" evidence="21">
    <location>
        <begin position="15"/>
        <end position="184"/>
    </location>
</feature>
<dbReference type="HOGENOM" id="CLU_035304_0_0_6"/>
<proteinExistence type="inferred from homology"/>
<evidence type="ECO:0000256" key="12">
    <source>
        <dbReference type="ARBA" id="ARBA00022857"/>
    </source>
</evidence>
<feature type="active site" evidence="20">
    <location>
        <position position="161"/>
    </location>
</feature>
<dbReference type="Gene3D" id="3.30.465.10">
    <property type="match status" value="1"/>
</dbReference>
<evidence type="ECO:0000256" key="6">
    <source>
        <dbReference type="ARBA" id="ARBA00012518"/>
    </source>
</evidence>
<evidence type="ECO:0000256" key="3">
    <source>
        <dbReference type="ARBA" id="ARBA00004496"/>
    </source>
</evidence>
<evidence type="ECO:0000256" key="9">
    <source>
        <dbReference type="ARBA" id="ARBA00022618"/>
    </source>
</evidence>
<sequence length="346" mass="39646">MKHCVQLKLLNTFSVSAYADQLVEVYDECSLLHYWEKSQRDGRGVLILGAGSNILFLGDYRGTVLLNRIKGIFITESKVEWRLHVGAGERWNKLVAYTINNNIPGLENLACIPGCVGAAPIQNIGAYGLEFSQVCEYVDVLDLEQRKKIRFYCHECCFKYRESIFKVNLHKYAILFIGLKLHKHWKPILHYLQLYYPNLSLSTTPHTVLNAIILIRQKKLPDPMIHGNAGSFFKNPVVSTNTALSLLNKYPNMPYYIHQNDKIKLLAGWLIENCKLKGYVLGEASVYYKNALILINNRQKATGMEIAKLAYYVYNKVAIKFNIYLQPEVRLMGQIGEINLVKMFSN</sequence>
<dbReference type="STRING" id="859654.BVAF_184"/>
<dbReference type="Pfam" id="PF01565">
    <property type="entry name" value="FAD_binding_4"/>
    <property type="match status" value="1"/>
</dbReference>